<dbReference type="Gene3D" id="3.40.630.30">
    <property type="match status" value="1"/>
</dbReference>
<gene>
    <name evidence="2" type="ORF">ALIPUT_00188</name>
</gene>
<dbReference type="EMBL" id="ABFK02000016">
    <property type="protein sequence ID" value="EDS04317.1"/>
    <property type="molecule type" value="Genomic_DNA"/>
</dbReference>
<feature type="domain" description="N-acetyltransferase" evidence="1">
    <location>
        <begin position="10"/>
        <end position="177"/>
    </location>
</feature>
<comment type="caution">
    <text evidence="2">The sequence shown here is derived from an EMBL/GenBank/DDBJ whole genome shotgun (WGS) entry which is preliminary data.</text>
</comment>
<reference evidence="2" key="1">
    <citation type="submission" date="2007-10" db="EMBL/GenBank/DDBJ databases">
        <authorList>
            <person name="Fulton L."/>
            <person name="Clifton S."/>
            <person name="Fulton B."/>
            <person name="Xu J."/>
            <person name="Minx P."/>
            <person name="Pepin K.H."/>
            <person name="Johnson M."/>
            <person name="Thiruvilangam P."/>
            <person name="Bhonagiri V."/>
            <person name="Nash W.E."/>
            <person name="Mardis E.R."/>
            <person name="Wilson R.K."/>
        </authorList>
    </citation>
    <scope>NUCLEOTIDE SEQUENCE [LARGE SCALE GENOMIC DNA]</scope>
    <source>
        <strain evidence="2">DSM 17216</strain>
    </source>
</reference>
<evidence type="ECO:0000259" key="1">
    <source>
        <dbReference type="PROSITE" id="PS51186"/>
    </source>
</evidence>
<proteinExistence type="predicted"/>
<protein>
    <submittedName>
        <fullName evidence="2">Acetyltransferase, GNAT family</fullName>
    </submittedName>
</protein>
<dbReference type="HOGENOM" id="CLU_013985_3_1_10"/>
<dbReference type="InterPro" id="IPR051531">
    <property type="entry name" value="N-acetyltransferase"/>
</dbReference>
<name>B0MU73_9BACT</name>
<keyword evidence="3" id="KW-1185">Reference proteome</keyword>
<dbReference type="OrthoDB" id="9788916at2"/>
<dbReference type="PROSITE" id="PS51186">
    <property type="entry name" value="GNAT"/>
    <property type="match status" value="1"/>
</dbReference>
<dbReference type="eggNOG" id="COG1670">
    <property type="taxonomic scope" value="Bacteria"/>
</dbReference>
<evidence type="ECO:0000313" key="2">
    <source>
        <dbReference type="EMBL" id="EDS04317.1"/>
    </source>
</evidence>
<sequence length="191" mass="22237">MLLPSPTDRLILRCWQDEDFPAFARMNADSRVMEYFPAPLSLPESAAFFDRIRREFETERFGLYALERRTDGELLGYTGLHRVTFDGPLYGRVEIGWRLRSDMWGNGYATEAARSCLHYASLSKMESIISFTALSNLRSQRVMQRLGMTRLQEFDHPALPTGHPLRRHVLYMIRTNGYAETEPETRPENLR</sequence>
<dbReference type="PANTHER" id="PTHR43792:SF1">
    <property type="entry name" value="N-ACETYLTRANSFERASE DOMAIN-CONTAINING PROTEIN"/>
    <property type="match status" value="1"/>
</dbReference>
<dbReference type="InterPro" id="IPR000182">
    <property type="entry name" value="GNAT_dom"/>
</dbReference>
<accession>B0MU73</accession>
<dbReference type="Pfam" id="PF13302">
    <property type="entry name" value="Acetyltransf_3"/>
    <property type="match status" value="1"/>
</dbReference>
<dbReference type="AlphaFoldDB" id="B0MU73"/>
<dbReference type="RefSeq" id="WP_004329016.1">
    <property type="nucleotide sequence ID" value="NZ_DS499579.1"/>
</dbReference>
<evidence type="ECO:0000313" key="3">
    <source>
        <dbReference type="Proteomes" id="UP000005819"/>
    </source>
</evidence>
<reference evidence="2" key="2">
    <citation type="submission" date="2013-09" db="EMBL/GenBank/DDBJ databases">
        <title>Draft genome sequence of Alistipes putredinis (DSM 17216).</title>
        <authorList>
            <person name="Sudarsanam P."/>
            <person name="Ley R."/>
            <person name="Guruge J."/>
            <person name="Turnbaugh P.J."/>
            <person name="Mahowald M."/>
            <person name="Liep D."/>
            <person name="Gordon J."/>
        </authorList>
    </citation>
    <scope>NUCLEOTIDE SEQUENCE</scope>
    <source>
        <strain evidence="2">DSM 17216</strain>
    </source>
</reference>
<organism evidence="2 3">
    <name type="scientific">Alistipes putredinis DSM 17216</name>
    <dbReference type="NCBI Taxonomy" id="445970"/>
    <lineage>
        <taxon>Bacteria</taxon>
        <taxon>Pseudomonadati</taxon>
        <taxon>Bacteroidota</taxon>
        <taxon>Bacteroidia</taxon>
        <taxon>Bacteroidales</taxon>
        <taxon>Rikenellaceae</taxon>
        <taxon>Alistipes</taxon>
    </lineage>
</organism>
<dbReference type="Proteomes" id="UP000005819">
    <property type="component" value="Unassembled WGS sequence"/>
</dbReference>
<dbReference type="SUPFAM" id="SSF55729">
    <property type="entry name" value="Acyl-CoA N-acyltransferases (Nat)"/>
    <property type="match status" value="1"/>
</dbReference>
<dbReference type="GO" id="GO:0016747">
    <property type="term" value="F:acyltransferase activity, transferring groups other than amino-acyl groups"/>
    <property type="evidence" value="ECO:0007669"/>
    <property type="project" value="InterPro"/>
</dbReference>
<dbReference type="PANTHER" id="PTHR43792">
    <property type="entry name" value="GNAT FAMILY, PUTATIVE (AFU_ORTHOLOGUE AFUA_3G00765)-RELATED-RELATED"/>
    <property type="match status" value="1"/>
</dbReference>
<dbReference type="InterPro" id="IPR016181">
    <property type="entry name" value="Acyl_CoA_acyltransferase"/>
</dbReference>
<dbReference type="GeneID" id="73803288"/>